<comment type="caution">
    <text evidence="3">The sequence shown here is derived from an EMBL/GenBank/DDBJ whole genome shotgun (WGS) entry which is preliminary data.</text>
</comment>
<evidence type="ECO:0000313" key="3">
    <source>
        <dbReference type="EMBL" id="MBB4664755.1"/>
    </source>
</evidence>
<keyword evidence="2" id="KW-1133">Transmembrane helix</keyword>
<gene>
    <name evidence="3" type="ORF">BDZ31_004370</name>
</gene>
<dbReference type="Proteomes" id="UP000585272">
    <property type="component" value="Unassembled WGS sequence"/>
</dbReference>
<organism evidence="3 4">
    <name type="scientific">Conexibacter arvalis</name>
    <dbReference type="NCBI Taxonomy" id="912552"/>
    <lineage>
        <taxon>Bacteria</taxon>
        <taxon>Bacillati</taxon>
        <taxon>Actinomycetota</taxon>
        <taxon>Thermoleophilia</taxon>
        <taxon>Solirubrobacterales</taxon>
        <taxon>Conexibacteraceae</taxon>
        <taxon>Conexibacter</taxon>
    </lineage>
</organism>
<keyword evidence="4" id="KW-1185">Reference proteome</keyword>
<keyword evidence="2" id="KW-0472">Membrane</keyword>
<reference evidence="3 4" key="1">
    <citation type="submission" date="2020-08" db="EMBL/GenBank/DDBJ databases">
        <title>Genomic Encyclopedia of Archaeal and Bacterial Type Strains, Phase II (KMG-II): from individual species to whole genera.</title>
        <authorList>
            <person name="Goeker M."/>
        </authorList>
    </citation>
    <scope>NUCLEOTIDE SEQUENCE [LARGE SCALE GENOMIC DNA]</scope>
    <source>
        <strain evidence="3 4">DSM 23288</strain>
    </source>
</reference>
<evidence type="ECO:0000313" key="4">
    <source>
        <dbReference type="Proteomes" id="UP000585272"/>
    </source>
</evidence>
<proteinExistence type="predicted"/>
<feature type="transmembrane region" description="Helical" evidence="2">
    <location>
        <begin position="50"/>
        <end position="71"/>
    </location>
</feature>
<dbReference type="RefSeq" id="WP_183345066.1">
    <property type="nucleotide sequence ID" value="NZ_JACHNU010000008.1"/>
</dbReference>
<feature type="region of interest" description="Disordered" evidence="1">
    <location>
        <begin position="1"/>
        <end position="21"/>
    </location>
</feature>
<evidence type="ECO:0000256" key="1">
    <source>
        <dbReference type="SAM" id="MobiDB-lite"/>
    </source>
</evidence>
<keyword evidence="2" id="KW-0812">Transmembrane</keyword>
<dbReference type="AlphaFoldDB" id="A0A840IKA1"/>
<evidence type="ECO:0000256" key="2">
    <source>
        <dbReference type="SAM" id="Phobius"/>
    </source>
</evidence>
<sequence>MPSPSRRLQAAQSKSGRPPSAATAPLLMIFVVPTILVVALVGWIATGLSWGTVVLALVFIVVMTFAVLLTINRLLADDAGG</sequence>
<feature type="transmembrane region" description="Helical" evidence="2">
    <location>
        <begin position="21"/>
        <end position="44"/>
    </location>
</feature>
<accession>A0A840IKA1</accession>
<name>A0A840IKA1_9ACTN</name>
<dbReference type="EMBL" id="JACHNU010000008">
    <property type="protein sequence ID" value="MBB4664755.1"/>
    <property type="molecule type" value="Genomic_DNA"/>
</dbReference>
<protein>
    <submittedName>
        <fullName evidence="3">Fatty acid desaturase</fullName>
    </submittedName>
</protein>